<proteinExistence type="predicted"/>
<protein>
    <submittedName>
        <fullName evidence="1">Uncharacterized protein</fullName>
    </submittedName>
</protein>
<accession>A0AAE0ZPB8</accession>
<dbReference type="Proteomes" id="UP001283361">
    <property type="component" value="Unassembled WGS sequence"/>
</dbReference>
<comment type="caution">
    <text evidence="1">The sequence shown here is derived from an EMBL/GenBank/DDBJ whole genome shotgun (WGS) entry which is preliminary data.</text>
</comment>
<gene>
    <name evidence="1" type="ORF">RRG08_061206</name>
</gene>
<sequence length="112" mass="12210">MVECPFFTGEADVVEMESPLYGLILGNIDGAKCPGIIQQSEALAMETQNSTQKGIKKLLTPSLADTKIKMEELKEKKARDPSLEICVKQAQTGEVNHTGQLVENSKLKTCLS</sequence>
<dbReference type="EMBL" id="JAWDGP010003660">
    <property type="protein sequence ID" value="KAK3772122.1"/>
    <property type="molecule type" value="Genomic_DNA"/>
</dbReference>
<evidence type="ECO:0000313" key="1">
    <source>
        <dbReference type="EMBL" id="KAK3772122.1"/>
    </source>
</evidence>
<evidence type="ECO:0000313" key="2">
    <source>
        <dbReference type="Proteomes" id="UP001283361"/>
    </source>
</evidence>
<reference evidence="1" key="1">
    <citation type="journal article" date="2023" name="G3 (Bethesda)">
        <title>A reference genome for the long-term kleptoplast-retaining sea slug Elysia crispata morphotype clarki.</title>
        <authorList>
            <person name="Eastman K.E."/>
            <person name="Pendleton A.L."/>
            <person name="Shaikh M.A."/>
            <person name="Suttiyut T."/>
            <person name="Ogas R."/>
            <person name="Tomko P."/>
            <person name="Gavelis G."/>
            <person name="Widhalm J.R."/>
            <person name="Wisecaver J.H."/>
        </authorList>
    </citation>
    <scope>NUCLEOTIDE SEQUENCE</scope>
    <source>
        <strain evidence="1">ECLA1</strain>
    </source>
</reference>
<organism evidence="1 2">
    <name type="scientific">Elysia crispata</name>
    <name type="common">lettuce slug</name>
    <dbReference type="NCBI Taxonomy" id="231223"/>
    <lineage>
        <taxon>Eukaryota</taxon>
        <taxon>Metazoa</taxon>
        <taxon>Spiralia</taxon>
        <taxon>Lophotrochozoa</taxon>
        <taxon>Mollusca</taxon>
        <taxon>Gastropoda</taxon>
        <taxon>Heterobranchia</taxon>
        <taxon>Euthyneura</taxon>
        <taxon>Panpulmonata</taxon>
        <taxon>Sacoglossa</taxon>
        <taxon>Placobranchoidea</taxon>
        <taxon>Plakobranchidae</taxon>
        <taxon>Elysia</taxon>
    </lineage>
</organism>
<keyword evidence="2" id="KW-1185">Reference proteome</keyword>
<dbReference type="AlphaFoldDB" id="A0AAE0ZPB8"/>
<name>A0AAE0ZPB8_9GAST</name>